<name>A0A538SUQ1_UNCEI</name>
<evidence type="ECO:0000313" key="3">
    <source>
        <dbReference type="Proteomes" id="UP000319829"/>
    </source>
</evidence>
<organism evidence="2 3">
    <name type="scientific">Eiseniibacteriota bacterium</name>
    <dbReference type="NCBI Taxonomy" id="2212470"/>
    <lineage>
        <taxon>Bacteria</taxon>
        <taxon>Candidatus Eiseniibacteriota</taxon>
    </lineage>
</organism>
<dbReference type="InterPro" id="IPR032710">
    <property type="entry name" value="NTF2-like_dom_sf"/>
</dbReference>
<dbReference type="SUPFAM" id="SSF54427">
    <property type="entry name" value="NTF2-like"/>
    <property type="match status" value="1"/>
</dbReference>
<feature type="domain" description="SnoaL-like" evidence="1">
    <location>
        <begin position="10"/>
        <end position="104"/>
    </location>
</feature>
<dbReference type="Gene3D" id="3.10.450.50">
    <property type="match status" value="1"/>
</dbReference>
<sequence length="108" mass="12098">MPAPLPQPLTEYFRASNEHDVAALLASFAVDATVEDEGKEYLGAVAIRKWIEETIRKYDFTVEVTGTRDEDAKTVVIGLVAGKFPGSPVKVTYEFTLDRQRIVRLVIR</sequence>
<dbReference type="Proteomes" id="UP000319829">
    <property type="component" value="Unassembled WGS sequence"/>
</dbReference>
<reference evidence="2 3" key="1">
    <citation type="journal article" date="2019" name="Nat. Microbiol.">
        <title>Mediterranean grassland soil C-N compound turnover is dependent on rainfall and depth, and is mediated by genomically divergent microorganisms.</title>
        <authorList>
            <person name="Diamond S."/>
            <person name="Andeer P.F."/>
            <person name="Li Z."/>
            <person name="Crits-Christoph A."/>
            <person name="Burstein D."/>
            <person name="Anantharaman K."/>
            <person name="Lane K.R."/>
            <person name="Thomas B.C."/>
            <person name="Pan C."/>
            <person name="Northen T.R."/>
            <person name="Banfield J.F."/>
        </authorList>
    </citation>
    <scope>NUCLEOTIDE SEQUENCE [LARGE SCALE GENOMIC DNA]</scope>
    <source>
        <strain evidence="2">WS_4</strain>
    </source>
</reference>
<evidence type="ECO:0000259" key="1">
    <source>
        <dbReference type="Pfam" id="PF12680"/>
    </source>
</evidence>
<dbReference type="EMBL" id="VBOU01000042">
    <property type="protein sequence ID" value="TMQ55095.1"/>
    <property type="molecule type" value="Genomic_DNA"/>
</dbReference>
<gene>
    <name evidence="2" type="ORF">E6K74_03960</name>
</gene>
<dbReference type="InterPro" id="IPR037401">
    <property type="entry name" value="SnoaL-like"/>
</dbReference>
<dbReference type="AlphaFoldDB" id="A0A538SUQ1"/>
<dbReference type="Pfam" id="PF12680">
    <property type="entry name" value="SnoaL_2"/>
    <property type="match status" value="1"/>
</dbReference>
<proteinExistence type="predicted"/>
<comment type="caution">
    <text evidence="2">The sequence shown here is derived from an EMBL/GenBank/DDBJ whole genome shotgun (WGS) entry which is preliminary data.</text>
</comment>
<accession>A0A538SUQ1</accession>
<evidence type="ECO:0000313" key="2">
    <source>
        <dbReference type="EMBL" id="TMQ55095.1"/>
    </source>
</evidence>
<protein>
    <submittedName>
        <fullName evidence="2">Nuclear transport factor 2 family protein</fullName>
    </submittedName>
</protein>